<accession>A0A3E2BJR1</accession>
<dbReference type="Pfam" id="PF00933">
    <property type="entry name" value="Glyco_hydro_3"/>
    <property type="match status" value="1"/>
</dbReference>
<dbReference type="AlphaFoldDB" id="A0A3E2BJR1"/>
<dbReference type="PRINTS" id="PR00133">
    <property type="entry name" value="GLHYDRLASE3"/>
</dbReference>
<proteinExistence type="inferred from homology"/>
<dbReference type="Pfam" id="PF14310">
    <property type="entry name" value="Fn3-like"/>
    <property type="match status" value="1"/>
</dbReference>
<evidence type="ECO:0000313" key="6">
    <source>
        <dbReference type="Proteomes" id="UP000257323"/>
    </source>
</evidence>
<evidence type="ECO:0000259" key="4">
    <source>
        <dbReference type="PROSITE" id="PS51820"/>
    </source>
</evidence>
<dbReference type="Pfam" id="PF01915">
    <property type="entry name" value="Glyco_hydro_3_C"/>
    <property type="match status" value="1"/>
</dbReference>
<name>A0A3E2BJR1_9BACT</name>
<dbReference type="GO" id="GO:0031222">
    <property type="term" value="P:arabinan catabolic process"/>
    <property type="evidence" value="ECO:0007669"/>
    <property type="project" value="TreeGrafter"/>
</dbReference>
<dbReference type="Proteomes" id="UP000257323">
    <property type="component" value="Unassembled WGS sequence"/>
</dbReference>
<dbReference type="InterPro" id="IPR036881">
    <property type="entry name" value="Glyco_hydro_3_C_sf"/>
</dbReference>
<dbReference type="Gene3D" id="2.60.40.10">
    <property type="entry name" value="Immunoglobulins"/>
    <property type="match status" value="1"/>
</dbReference>
<dbReference type="InterPro" id="IPR026891">
    <property type="entry name" value="Fn3-like"/>
</dbReference>
<dbReference type="InterPro" id="IPR037524">
    <property type="entry name" value="PA14/GLEYA"/>
</dbReference>
<organism evidence="5 6">
    <name type="scientific">Candidatus Saccharicenans subterraneus</name>
    <dbReference type="NCBI Taxonomy" id="2508984"/>
    <lineage>
        <taxon>Bacteria</taxon>
        <taxon>Candidatus Aminicenantota</taxon>
        <taxon>Candidatus Aminicenantia</taxon>
        <taxon>Candidatus Aminicenantales</taxon>
        <taxon>Candidatus Saccharicenantaceae</taxon>
        <taxon>Candidatus Saccharicenans</taxon>
    </lineage>
</organism>
<evidence type="ECO:0000256" key="2">
    <source>
        <dbReference type="ARBA" id="ARBA00022729"/>
    </source>
</evidence>
<dbReference type="InterPro" id="IPR036962">
    <property type="entry name" value="Glyco_hydro_3_N_sf"/>
</dbReference>
<dbReference type="EMBL" id="QUAH01000016">
    <property type="protein sequence ID" value="RFT14924.1"/>
    <property type="molecule type" value="Genomic_DNA"/>
</dbReference>
<dbReference type="SMART" id="SM00758">
    <property type="entry name" value="PA14"/>
    <property type="match status" value="1"/>
</dbReference>
<dbReference type="InterPro" id="IPR001764">
    <property type="entry name" value="Glyco_hydro_3_N"/>
</dbReference>
<keyword evidence="2" id="KW-0732">Signal</keyword>
<dbReference type="GO" id="GO:0045493">
    <property type="term" value="P:xylan catabolic process"/>
    <property type="evidence" value="ECO:0007669"/>
    <property type="project" value="InterPro"/>
</dbReference>
<evidence type="ECO:0000256" key="1">
    <source>
        <dbReference type="ARBA" id="ARBA00005336"/>
    </source>
</evidence>
<keyword evidence="3" id="KW-0378">Hydrolase</keyword>
<reference evidence="5 6" key="1">
    <citation type="submission" date="2018-08" db="EMBL/GenBank/DDBJ databases">
        <title>Genome analysis of the thermophilic bacterium of the candidate phylum Aminicenantes from deep subsurface aquifer revealed its physiology and ecological role.</title>
        <authorList>
            <person name="Kadnikov V.V."/>
            <person name="Mardanov A.V."/>
            <person name="Beletsky A.V."/>
            <person name="Karnachuk O.V."/>
            <person name="Ravin N.V."/>
        </authorList>
    </citation>
    <scope>NUCLEOTIDE SEQUENCE [LARGE SCALE GENOMIC DNA]</scope>
    <source>
        <strain evidence="5">BY38</strain>
    </source>
</reference>
<dbReference type="GO" id="GO:0009044">
    <property type="term" value="F:xylan 1,4-beta-xylosidase activity"/>
    <property type="evidence" value="ECO:0007669"/>
    <property type="project" value="InterPro"/>
</dbReference>
<gene>
    <name evidence="5" type="ORF">OP8BY_1434</name>
</gene>
<dbReference type="InterPro" id="IPR017853">
    <property type="entry name" value="GH"/>
</dbReference>
<feature type="domain" description="PA14" evidence="4">
    <location>
        <begin position="485"/>
        <end position="625"/>
    </location>
</feature>
<dbReference type="PROSITE" id="PS51820">
    <property type="entry name" value="PA14"/>
    <property type="match status" value="1"/>
</dbReference>
<dbReference type="Gene3D" id="3.40.50.1700">
    <property type="entry name" value="Glycoside hydrolase family 3 C-terminal domain"/>
    <property type="match status" value="2"/>
</dbReference>
<dbReference type="InterPro" id="IPR013783">
    <property type="entry name" value="Ig-like_fold"/>
</dbReference>
<evidence type="ECO:0000313" key="5">
    <source>
        <dbReference type="EMBL" id="RFT14924.1"/>
    </source>
</evidence>
<dbReference type="SUPFAM" id="SSF56988">
    <property type="entry name" value="Anthrax protective antigen"/>
    <property type="match status" value="1"/>
</dbReference>
<comment type="caution">
    <text evidence="5">The sequence shown here is derived from an EMBL/GenBank/DDBJ whole genome shotgun (WGS) entry which is preliminary data.</text>
</comment>
<dbReference type="Pfam" id="PF07691">
    <property type="entry name" value="PA14"/>
    <property type="match status" value="1"/>
</dbReference>
<dbReference type="InterPro" id="IPR044993">
    <property type="entry name" value="BXL"/>
</dbReference>
<dbReference type="PANTHER" id="PTHR42721">
    <property type="entry name" value="SUGAR HYDROLASE-RELATED"/>
    <property type="match status" value="1"/>
</dbReference>
<dbReference type="InterPro" id="IPR002772">
    <property type="entry name" value="Glyco_hydro_3_C"/>
</dbReference>
<dbReference type="SMART" id="SM01217">
    <property type="entry name" value="Fn3_like"/>
    <property type="match status" value="1"/>
</dbReference>
<dbReference type="PANTHER" id="PTHR42721:SF3">
    <property type="entry name" value="BETA-D-XYLOSIDASE 5-RELATED"/>
    <property type="match status" value="1"/>
</dbReference>
<dbReference type="SUPFAM" id="SSF52279">
    <property type="entry name" value="Beta-D-glucan exohydrolase, C-terminal domain"/>
    <property type="match status" value="1"/>
</dbReference>
<evidence type="ECO:0000256" key="3">
    <source>
        <dbReference type="ARBA" id="ARBA00022801"/>
    </source>
</evidence>
<dbReference type="Gene3D" id="3.20.20.300">
    <property type="entry name" value="Glycoside hydrolase, family 3, N-terminal domain"/>
    <property type="match status" value="1"/>
</dbReference>
<sequence length="902" mass="99627">MKGRKINFSTNHLLIFAVLMAAIISLAVISGAGGRAADDQLRKSQPAQLPFLKPDLSPEERAADLVSRLTLEEKVGQLMNAAPAIERLGIPAYNWWNECLHGVARAGLATVFPQAIGLAATWDNELMLQVATAISDEARAKHHEAVRRGKRGIYQGLTFWSPNINLFRDPRWGRGMETYGEDPFLTGTMAVSFIRGLQGDHPKYFKVIATAKHYAVHSGPEPDRHTFDAVVDFPTLRGSYLPHFEMAVREGRAYSVMCAYNRFQNLPCCGSPFLLNDILRKEWGFDGYVVSDCDAVDDIYATHKLVPTLAEAAAMALKAGTDLNCGRAYSALLEAVKRGLVEEAVVDVAARRLFIARFKLGMFDPAERVPYASIPISVVDSPGHRALALEAARKSIVLLQNKDEVLPLPKSIKSLAVIGPNADDIEVLLGNYNGFPAEPITPLRGLKDMLSPHTEIIHEPGTDWAEGIPVMTVVPSDYLKPTPEARENGLKGEYFNNQEFKGKPVITRIDPAVDFNWWDEAPMASLDDDNFSVRWTGHLIPPETGDYYLGGEGFNTFKIYLDGQLIAQYNGTHETHKIYKQVHLEKGKPAALKIEFSHRARTARMHLLWKRPSAESLERAVAATRRAEAVVLFLGLSPRLEGEEMDVPVPGFKGGDRLTLGLPANQEKLLEEVAAAAVGKPVILVLLNGSPLAVNRAVELVPAIIEAWYPGQAAGQAIAEVLFGDYNPAGRLPVTFYKSETDLPDFSDYRMEGRTYRYFKKEPLFPFGYGLSYTRFSYSNLSVPGTIKIGEELPISVEVKNAGPRDGEEVIQVYLSRPDSKSPLNPVRQLVAYSRIFLRAGEKQKITFTIGRRELMTYDADGNPVIEPGKLLVSVGGQQPGFKGRLSAPTTRVLTRVINLAR</sequence>
<dbReference type="SUPFAM" id="SSF51445">
    <property type="entry name" value="(Trans)glycosidases"/>
    <property type="match status" value="1"/>
</dbReference>
<comment type="similarity">
    <text evidence="1">Belongs to the glycosyl hydrolase 3 family.</text>
</comment>
<dbReference type="GO" id="GO:0046556">
    <property type="term" value="F:alpha-L-arabinofuranosidase activity"/>
    <property type="evidence" value="ECO:0007669"/>
    <property type="project" value="TreeGrafter"/>
</dbReference>
<protein>
    <submittedName>
        <fullName evidence="5">Beta-glucosidase / beta-xylosidase</fullName>
    </submittedName>
</protein>
<dbReference type="InterPro" id="IPR011658">
    <property type="entry name" value="PA14_dom"/>
</dbReference>